<dbReference type="Proteomes" id="UP000039660">
    <property type="component" value="Unassembled WGS sequence"/>
</dbReference>
<accession>A0A0T7GYG6</accession>
<dbReference type="EMBL" id="CCRK01000012">
    <property type="protein sequence ID" value="CDZ52344.1"/>
    <property type="molecule type" value="Genomic_DNA"/>
</dbReference>
<dbReference type="AlphaFoldDB" id="A0A0T7GYG6"/>
<sequence length="81" mass="8446">MSMKTGNQMKAARALIDWNQKQLADAAGVNVNTVRAMEGRGQESFVSGFDTVQKVQAALAAAGIVFIPENGGGVGVRLAKP</sequence>
<dbReference type="Gene3D" id="1.10.260.40">
    <property type="entry name" value="lambda repressor-like DNA-binding domains"/>
    <property type="match status" value="1"/>
</dbReference>
<dbReference type="RefSeq" id="WP_052751835.1">
    <property type="nucleotide sequence ID" value="NZ_CCRK01000012.1"/>
</dbReference>
<evidence type="ECO:0000313" key="3">
    <source>
        <dbReference type="Proteomes" id="UP000039660"/>
    </source>
</evidence>
<organism evidence="2 3">
    <name type="scientific">Neorhizobium galegae bv. officinalis</name>
    <dbReference type="NCBI Taxonomy" id="323656"/>
    <lineage>
        <taxon>Bacteria</taxon>
        <taxon>Pseudomonadati</taxon>
        <taxon>Pseudomonadota</taxon>
        <taxon>Alphaproteobacteria</taxon>
        <taxon>Hyphomicrobiales</taxon>
        <taxon>Rhizobiaceae</taxon>
        <taxon>Rhizobium/Agrobacterium group</taxon>
        <taxon>Neorhizobium</taxon>
    </lineage>
</organism>
<dbReference type="CDD" id="cd00093">
    <property type="entry name" value="HTH_XRE"/>
    <property type="match status" value="1"/>
</dbReference>
<protein>
    <recommendedName>
        <fullName evidence="1">HTH cro/C1-type domain-containing protein</fullName>
    </recommendedName>
</protein>
<dbReference type="InterPro" id="IPR010982">
    <property type="entry name" value="Lambda_DNA-bd_dom_sf"/>
</dbReference>
<dbReference type="SUPFAM" id="SSF47413">
    <property type="entry name" value="lambda repressor-like DNA-binding domains"/>
    <property type="match status" value="1"/>
</dbReference>
<dbReference type="PROSITE" id="PS50943">
    <property type="entry name" value="HTH_CROC1"/>
    <property type="match status" value="1"/>
</dbReference>
<dbReference type="InterPro" id="IPR001387">
    <property type="entry name" value="Cro/C1-type_HTH"/>
</dbReference>
<evidence type="ECO:0000313" key="2">
    <source>
        <dbReference type="EMBL" id="CDZ52344.1"/>
    </source>
</evidence>
<dbReference type="GO" id="GO:0003677">
    <property type="term" value="F:DNA binding"/>
    <property type="evidence" value="ECO:0007669"/>
    <property type="project" value="InterPro"/>
</dbReference>
<evidence type="ECO:0000259" key="1">
    <source>
        <dbReference type="PROSITE" id="PS50943"/>
    </source>
</evidence>
<proteinExistence type="predicted"/>
<reference evidence="2 3" key="1">
    <citation type="submission" date="2014-08" db="EMBL/GenBank/DDBJ databases">
        <authorList>
            <person name="Chen Y.-H."/>
        </authorList>
    </citation>
    <scope>NUCLEOTIDE SEQUENCE [LARGE SCALE GENOMIC DNA]</scope>
</reference>
<name>A0A0T7GYG6_NEOGA</name>
<feature type="domain" description="HTH cro/C1-type" evidence="1">
    <location>
        <begin position="9"/>
        <end position="38"/>
    </location>
</feature>
<gene>
    <name evidence="2" type="ORF">NGAL_HAMBI1189_44380</name>
</gene>